<dbReference type="EMBL" id="JAACXV010000061">
    <property type="protein sequence ID" value="KAF7285136.1"/>
    <property type="molecule type" value="Genomic_DNA"/>
</dbReference>
<dbReference type="Proteomes" id="UP000625711">
    <property type="component" value="Unassembled WGS sequence"/>
</dbReference>
<sequence length="92" mass="10196">MDVHKEREQKAGLCDPTPTVCRIVVDDEVPGYRAMGTETVCGAAVLKSMVKSCGTEELYKYLIRPAASLLHTIPHAKMDQNVPAFISYRIET</sequence>
<dbReference type="AlphaFoldDB" id="A0A834MJW0"/>
<reference evidence="1" key="1">
    <citation type="submission" date="2020-08" db="EMBL/GenBank/DDBJ databases">
        <title>Genome sequencing and assembly of the red palm weevil Rhynchophorus ferrugineus.</title>
        <authorList>
            <person name="Dias G.B."/>
            <person name="Bergman C.M."/>
            <person name="Manee M."/>
        </authorList>
    </citation>
    <scope>NUCLEOTIDE SEQUENCE</scope>
    <source>
        <strain evidence="1">AA-2017</strain>
        <tissue evidence="1">Whole larva</tissue>
    </source>
</reference>
<gene>
    <name evidence="1" type="ORF">GWI33_011987</name>
</gene>
<name>A0A834MJW0_RHYFE</name>
<evidence type="ECO:0000313" key="2">
    <source>
        <dbReference type="Proteomes" id="UP000625711"/>
    </source>
</evidence>
<comment type="caution">
    <text evidence="1">The sequence shown here is derived from an EMBL/GenBank/DDBJ whole genome shotgun (WGS) entry which is preliminary data.</text>
</comment>
<evidence type="ECO:0000313" key="1">
    <source>
        <dbReference type="EMBL" id="KAF7285136.1"/>
    </source>
</evidence>
<proteinExistence type="predicted"/>
<accession>A0A834MJW0</accession>
<organism evidence="1 2">
    <name type="scientific">Rhynchophorus ferrugineus</name>
    <name type="common">Red palm weevil</name>
    <name type="synonym">Curculio ferrugineus</name>
    <dbReference type="NCBI Taxonomy" id="354439"/>
    <lineage>
        <taxon>Eukaryota</taxon>
        <taxon>Metazoa</taxon>
        <taxon>Ecdysozoa</taxon>
        <taxon>Arthropoda</taxon>
        <taxon>Hexapoda</taxon>
        <taxon>Insecta</taxon>
        <taxon>Pterygota</taxon>
        <taxon>Neoptera</taxon>
        <taxon>Endopterygota</taxon>
        <taxon>Coleoptera</taxon>
        <taxon>Polyphaga</taxon>
        <taxon>Cucujiformia</taxon>
        <taxon>Curculionidae</taxon>
        <taxon>Dryophthorinae</taxon>
        <taxon>Rhynchophorus</taxon>
    </lineage>
</organism>
<protein>
    <submittedName>
        <fullName evidence="1">Uncharacterized protein</fullName>
    </submittedName>
</protein>
<keyword evidence="2" id="KW-1185">Reference proteome</keyword>